<reference evidence="4 5" key="1">
    <citation type="journal article" date="2020" name="Int. J. Syst. Evol. Microbiol.">
        <title>Novel acetic acid bacteria from cider fermentations: Acetobacter conturbans sp. nov. and Acetobacter fallax sp. nov.</title>
        <authorList>
            <person name="Sombolestani A.S."/>
            <person name="Cleenwerck I."/>
            <person name="Cnockaert M."/>
            <person name="Borremans W."/>
            <person name="Wieme A.D."/>
            <person name="De Vuyst L."/>
            <person name="Vandamme P."/>
        </authorList>
    </citation>
    <scope>NUCLEOTIDE SEQUENCE [LARGE SCALE GENOMIC DNA]</scope>
    <source>
        <strain evidence="4 5">LMG 1627</strain>
    </source>
</reference>
<dbReference type="InterPro" id="IPR029044">
    <property type="entry name" value="Nucleotide-diphossugar_trans"/>
</dbReference>
<dbReference type="RefSeq" id="WP_173569554.1">
    <property type="nucleotide sequence ID" value="NZ_WOSY01000005.1"/>
</dbReference>
<evidence type="ECO:0000256" key="2">
    <source>
        <dbReference type="ARBA" id="ARBA00022692"/>
    </source>
</evidence>
<dbReference type="Proteomes" id="UP000631653">
    <property type="component" value="Unassembled WGS sequence"/>
</dbReference>
<comment type="subcellular location">
    <subcellularLocation>
        <location evidence="1">Membrane</location>
        <topology evidence="1">Single-pass membrane protein</topology>
    </subcellularLocation>
</comment>
<evidence type="ECO:0000256" key="1">
    <source>
        <dbReference type="ARBA" id="ARBA00004167"/>
    </source>
</evidence>
<dbReference type="Pfam" id="PF13704">
    <property type="entry name" value="Glyco_tranf_2_4"/>
    <property type="match status" value="1"/>
</dbReference>
<keyword evidence="3" id="KW-1133">Transmembrane helix</keyword>
<dbReference type="SUPFAM" id="SSF53448">
    <property type="entry name" value="Nucleotide-diphospho-sugar transferases"/>
    <property type="match status" value="1"/>
</dbReference>
<evidence type="ECO:0000256" key="3">
    <source>
        <dbReference type="ARBA" id="ARBA00022989"/>
    </source>
</evidence>
<evidence type="ECO:0000313" key="5">
    <source>
        <dbReference type="Proteomes" id="UP000631653"/>
    </source>
</evidence>
<organism evidence="4 5">
    <name type="scientific">Acetobacter conturbans</name>
    <dbReference type="NCBI Taxonomy" id="1737472"/>
    <lineage>
        <taxon>Bacteria</taxon>
        <taxon>Pseudomonadati</taxon>
        <taxon>Pseudomonadota</taxon>
        <taxon>Alphaproteobacteria</taxon>
        <taxon>Acetobacterales</taxon>
        <taxon>Acetobacteraceae</taxon>
        <taxon>Acetobacter</taxon>
    </lineage>
</organism>
<comment type="caution">
    <text evidence="4">The sequence shown here is derived from an EMBL/GenBank/DDBJ whole genome shotgun (WGS) entry which is preliminary data.</text>
</comment>
<keyword evidence="5" id="KW-1185">Reference proteome</keyword>
<dbReference type="Gene3D" id="3.90.550.10">
    <property type="entry name" value="Spore Coat Polysaccharide Biosynthesis Protein SpsA, Chain A"/>
    <property type="match status" value="1"/>
</dbReference>
<protein>
    <submittedName>
        <fullName evidence="4">Glycosyltransferase family 2 protein</fullName>
    </submittedName>
</protein>
<dbReference type="EMBL" id="WOSY01000005">
    <property type="protein sequence ID" value="NHN88244.1"/>
    <property type="molecule type" value="Genomic_DNA"/>
</dbReference>
<proteinExistence type="predicted"/>
<sequence>MNSSLPSVAIALFVKNEFSDIAGWIAWHMAFGVKTLFIFEDHSSDGTWEIIQAAARCYDIRAVRTDPVAQPDFYLRQRDSFLAAAAECRGKYDWLGFLDGDEYLYLRHTSSLPQFLAGIPSDAAAIAFSWRIYGSSDKVVRPRVTAVEAFTQHSRAELGDNELVKSFVRPERMGQTYLNPHVFDVPGEDYVRPNGERVEHLVPVQPVDWSDAFVMHFICRSMEHYIQRIKRRMNSDLSDSQGEWRRFDHNDLTDSEPLRLLPAVHNALLPIYRAMVEDAITTLRQTAPLERHAGEVKAEIEKPRMVRVRSHLETYLYFAPATQEIVNATMGEADTHGLLPVFGAMFPSTPDMVTFFLPGHAGRNLKFAEDDRVSDQPIYRLYRLESGDTALMNPMNGLFACFIPSKEEEGYGRVEVNRHKINGWEQMKLEVVHGLDYPESRFTLPFSPNMRTESREILQWLVAAPVPPTVNAFLCMMYEVAPSVREEVSRRIPGLLFPFL</sequence>
<dbReference type="CDD" id="cd00761">
    <property type="entry name" value="Glyco_tranf_GTA_type"/>
    <property type="match status" value="1"/>
</dbReference>
<accession>A0ABX0JY15</accession>
<dbReference type="PANTHER" id="PTHR21461:SF69">
    <property type="entry name" value="GLYCOSYLTRANSFERASE FAMILY 92 PROTEIN"/>
    <property type="match status" value="1"/>
</dbReference>
<evidence type="ECO:0000313" key="4">
    <source>
        <dbReference type="EMBL" id="NHN88244.1"/>
    </source>
</evidence>
<gene>
    <name evidence="4" type="ORF">GOB81_06335</name>
</gene>
<dbReference type="PANTHER" id="PTHR21461">
    <property type="entry name" value="GLYCOSYLTRANSFERASE FAMILY 92 PROTEIN"/>
    <property type="match status" value="1"/>
</dbReference>
<name>A0ABX0JY15_9PROT</name>
<keyword evidence="2" id="KW-0812">Transmembrane</keyword>
<keyword evidence="3" id="KW-0472">Membrane</keyword>